<proteinExistence type="predicted"/>
<dbReference type="EMBL" id="VJXY01000003">
    <property type="protein sequence ID" value="MBD6615024.1"/>
    <property type="molecule type" value="Genomic_DNA"/>
</dbReference>
<feature type="domain" description="Beta-glucuronidase C-terminal" evidence="1">
    <location>
        <begin position="356"/>
        <end position="446"/>
    </location>
</feature>
<dbReference type="Gene3D" id="3.20.20.80">
    <property type="entry name" value="Glycosidases"/>
    <property type="match status" value="1"/>
</dbReference>
<keyword evidence="3" id="KW-1185">Reference proteome</keyword>
<dbReference type="Pfam" id="PF16862">
    <property type="entry name" value="Glyco_hydro_79C"/>
    <property type="match status" value="1"/>
</dbReference>
<sequence length="456" mass="49595">MELSNSNTSVQAIVTINANQPGITIPFDFIGLSYEAATLPRSIFFRTDNILLRNFVKQLSSKGVLRIGGNSVDNTFWIDSSKAISATQKQIITKNDIDNLFDFARIVDWKVILGINLAQSEPKFAALQAEYVALVAADRLLSFAIGNEPDLYSSNGLRPSTYSYNEFRQEFTTYLNAIRNSVADAPISGPSTTAVYGTWAVPFAKDMGSGISLLTQHHYPKGPPNNPSVTISNLLSPDQRLDYLLQNLRIAAQQQGLKYRITESNSVFSGGKEGVSNVFAAALWATDFMFILAQNGAMGVNFHGGGLGLYTPIAEEINKNFFARPLYYGILLFKLASQGRFLPITISQNTLNLKVYAVLGWNNNVMLTLINKDETQNAQVLIDLQDRITVVSALRLSAPSLSSTSNITLGGSSVNSDGSWTPGSFENIQKSGNYYSVLVPAASAALITLPKLGGTE</sequence>
<dbReference type="AlphaFoldDB" id="A0AA40SU07"/>
<dbReference type="Gene3D" id="2.60.40.1180">
    <property type="entry name" value="Golgi alpha-mannosidase II"/>
    <property type="match status" value="1"/>
</dbReference>
<dbReference type="InterPro" id="IPR017853">
    <property type="entry name" value="GH"/>
</dbReference>
<dbReference type="InterPro" id="IPR052974">
    <property type="entry name" value="GH79_Enzymes"/>
</dbReference>
<comment type="caution">
    <text evidence="2">The sequence shown here is derived from an EMBL/GenBank/DDBJ whole genome shotgun (WGS) entry which is preliminary data.</text>
</comment>
<reference evidence="2" key="1">
    <citation type="submission" date="2019-07" db="EMBL/GenBank/DDBJ databases">
        <title>Toxilogical consequences of a new and cryptic species of cyanobacteria (Komarekiella delphini-convector) recovered from the epidermis of a bottlenose dolphin and 1500 ft. in the air.</title>
        <authorList>
            <person name="Brown A.O."/>
            <person name="Dvorak P."/>
            <person name="Villanueva C.D."/>
            <person name="Foss A.J."/>
            <person name="Garvey A.D."/>
            <person name="Gibson Q.A."/>
            <person name="Johansen J.R."/>
            <person name="Casamatta D.A."/>
        </authorList>
    </citation>
    <scope>NUCLEOTIDE SEQUENCE</scope>
    <source>
        <strain evidence="2">SJRDD-AB1</strain>
    </source>
</reference>
<name>A0AA40SU07_9NOST</name>
<dbReference type="PANTHER" id="PTHR36183">
    <property type="entry name" value="BETA-GLUCURONIDASE"/>
    <property type="match status" value="1"/>
</dbReference>
<evidence type="ECO:0000259" key="1">
    <source>
        <dbReference type="Pfam" id="PF16862"/>
    </source>
</evidence>
<gene>
    <name evidence="2" type="ORF">FNW02_03945</name>
</gene>
<dbReference type="Proteomes" id="UP001165986">
    <property type="component" value="Unassembled WGS sequence"/>
</dbReference>
<dbReference type="InterPro" id="IPR013780">
    <property type="entry name" value="Glyco_hydro_b"/>
</dbReference>
<dbReference type="SUPFAM" id="SSF51445">
    <property type="entry name" value="(Trans)glycosidases"/>
    <property type="match status" value="1"/>
</dbReference>
<evidence type="ECO:0000313" key="3">
    <source>
        <dbReference type="Proteomes" id="UP001165986"/>
    </source>
</evidence>
<dbReference type="PANTHER" id="PTHR36183:SF2">
    <property type="entry name" value="BETA-GLUCURONIDASE C-TERMINAL DOMAIN-CONTAINING PROTEIN"/>
    <property type="match status" value="1"/>
</dbReference>
<dbReference type="InterPro" id="IPR031728">
    <property type="entry name" value="GlcAase_C"/>
</dbReference>
<accession>A0AA40SU07</accession>
<protein>
    <recommendedName>
        <fullName evidence="1">Beta-glucuronidase C-terminal domain-containing protein</fullName>
    </recommendedName>
</protein>
<organism evidence="2 3">
    <name type="scientific">Komarekiella delphini-convector SJRDD-AB1</name>
    <dbReference type="NCBI Taxonomy" id="2593771"/>
    <lineage>
        <taxon>Bacteria</taxon>
        <taxon>Bacillati</taxon>
        <taxon>Cyanobacteriota</taxon>
        <taxon>Cyanophyceae</taxon>
        <taxon>Nostocales</taxon>
        <taxon>Nostocaceae</taxon>
        <taxon>Komarekiella</taxon>
        <taxon>Komarekiella delphini-convector</taxon>
    </lineage>
</organism>
<evidence type="ECO:0000313" key="2">
    <source>
        <dbReference type="EMBL" id="MBD6615024.1"/>
    </source>
</evidence>
<dbReference type="RefSeq" id="WP_191756286.1">
    <property type="nucleotide sequence ID" value="NZ_VJXY01000003.1"/>
</dbReference>